<keyword evidence="3" id="KW-1003">Cell membrane</keyword>
<keyword evidence="9 23" id="KW-0547">Nucleotide-binding</keyword>
<evidence type="ECO:0000256" key="20">
    <source>
        <dbReference type="ARBA" id="ARBA00023180"/>
    </source>
</evidence>
<keyword evidence="17" id="KW-0564">Palmitate</keyword>
<feature type="region of interest" description="Disordered" evidence="27">
    <location>
        <begin position="874"/>
        <end position="948"/>
    </location>
</feature>
<evidence type="ECO:0000256" key="19">
    <source>
        <dbReference type="ARBA" id="ARBA00023170"/>
    </source>
</evidence>
<keyword evidence="14 23" id="KW-0342">GTP-binding</keyword>
<dbReference type="EC" id="2.7.10.1" evidence="2"/>
<evidence type="ECO:0000256" key="9">
    <source>
        <dbReference type="ARBA" id="ARBA00022741"/>
    </source>
</evidence>
<evidence type="ECO:0000256" key="5">
    <source>
        <dbReference type="ARBA" id="ARBA00022692"/>
    </source>
</evidence>
<evidence type="ECO:0000256" key="28">
    <source>
        <dbReference type="SAM" id="Phobius"/>
    </source>
</evidence>
<keyword evidence="33" id="KW-1185">Reference proteome</keyword>
<dbReference type="GO" id="GO:0004714">
    <property type="term" value="F:transmembrane receptor protein tyrosine kinase activity"/>
    <property type="evidence" value="ECO:0007669"/>
    <property type="project" value="UniProtKB-EC"/>
</dbReference>
<accession>A0A8R1YCJ4</accession>
<dbReference type="GO" id="GO:0007188">
    <property type="term" value="P:adenylate cyclase-modulating G protein-coupled receptor signaling pathway"/>
    <property type="evidence" value="ECO:0000318"/>
    <property type="project" value="GO_Central"/>
</dbReference>
<sequence>MFFLFLLLPLIPSLLSLRSRNSHIFNLIHRNREDEANSTRFSLFAVENSNGGFSYSSLYSHAFPCPIPLHGDWQESSAILLLPCHHGALVDTDALNDFKKSNPSTFIPTNCSLIPGLEMDFTALEIGLNVTLRLDGDKSLRVFSDSYKRHSNHLDRALIRFSYVRSDEDCELFCDNANYSIYSTPSCIGDVMSENEIDVCDMTPNCKWEASTRGKIKITRLQLMHKQRYIIMNGSEETVSYFSPYIAHTSLKCVFSVDVFLKEESSLTLSYSTLDGNHSGIVKLPETHSFYKLKPLSIAIGHFFSPIKIEITCHKGSICHIDNLRMKNCEDDSPVIEVCPSSTSLLCSSSSHSKCLSHDRICDLSSDCSNGEDEQHCDDIPSFGLCDFSDSTIGSFCTNWTSSGDLEGISFGEASGRKGNSMKFLMNSKDPKDLSGRRIMFTSPSLPATSTKLTDPRSPLFRSCTSNPYSISFEIISTNRDSSLSSFELADVSIAESCFTDDSLLTLPALYNLWPCNGTGPHPPSIEQSFRIELCGASGGSLDEQTGGRAGCVVAVLSLSFRETLEVMIGQEGEKASIDCRECNSTPGGGATVIKKRHEDESISRPILVAGGGGGISRKNIGRVNVDGGSLSSNISEEELASKFQNWRPGDGFSHAFFPRFTFHCNGCESMDIGSNRGGRCPSPFSIIISGGYGGGGPSCGDSPGPGGGFIGGTRDGNETGGTSYVYDFELMHHVFVGVHTGQDVSNFYFIMAAFFCAIAFAFLLYGVNQRRNRSRDRIAFSRQIQEIEMINVDMIDIEHFDCLDNLNKIKIPHIVRTNIFMKKLLGKGAFGEVYLAEIREEDEEPYEVAVKTLSLKLDMETQIDFTFETLTLQSSKRPPPGVVPCGLMQTDDEEGSIETNYPSKKELQNPVAASPIQPQNEEETPKHVEQQPLPQTHSTRPVSRAVSIRPDSQVSSLIRLLLLGAAESGKSTLLAQIRILYEQNYAERELFHRKVFIYSNILSSIQKLIEFVVSEGKNWSAPEYGAYAQNLLLEEPHYTRFTSEQEKAILAIWKEPVIQEAYKRRSAVNLNDSTKYFLENFDRINSTEYRPTPTDLIMSYIPTIGVQNVIFTANNKTFQLFDMGGQKMDRRKWADMYDGIDAIFFSLAISEYDQVMSEDMKTNRLEDSMDLLDKIAHETQFESTPIFVFLNEIDVFTHKLTVIPLENFLPDYKGENTEDALNFIEGMARSRLGRTEKKTFFIYRTVMVDTKSMEKILKEIFRKHLK</sequence>
<evidence type="ECO:0000256" key="26">
    <source>
        <dbReference type="PROSITE-ProRule" id="PRU10141"/>
    </source>
</evidence>
<evidence type="ECO:0000256" key="11">
    <source>
        <dbReference type="ARBA" id="ARBA00022840"/>
    </source>
</evidence>
<protein>
    <recommendedName>
        <fullName evidence="2">receptor protein-tyrosine kinase</fullName>
        <ecNumber evidence="2">2.7.10.1</ecNumber>
    </recommendedName>
</protein>
<keyword evidence="7 24" id="KW-0479">Metal-binding</keyword>
<keyword evidence="18 25" id="KW-1015">Disulfide bond</keyword>
<dbReference type="SMART" id="SM00275">
    <property type="entry name" value="G_alpha"/>
    <property type="match status" value="1"/>
</dbReference>
<dbReference type="Gene3D" id="3.40.50.300">
    <property type="entry name" value="P-loop containing nucleotide triphosphate hydrolases"/>
    <property type="match status" value="1"/>
</dbReference>
<dbReference type="Pfam" id="PF00503">
    <property type="entry name" value="G-alpha"/>
    <property type="match status" value="1"/>
</dbReference>
<dbReference type="InterPro" id="IPR001019">
    <property type="entry name" value="Gprotein_alpha_su"/>
</dbReference>
<feature type="compositionally biased region" description="Polar residues" evidence="27">
    <location>
        <begin position="933"/>
        <end position="942"/>
    </location>
</feature>
<evidence type="ECO:0000256" key="27">
    <source>
        <dbReference type="SAM" id="MobiDB-lite"/>
    </source>
</evidence>
<keyword evidence="13 28" id="KW-1133">Transmembrane helix</keyword>
<evidence type="ECO:0000256" key="4">
    <source>
        <dbReference type="ARBA" id="ARBA00022679"/>
    </source>
</evidence>
<evidence type="ECO:0000256" key="14">
    <source>
        <dbReference type="ARBA" id="ARBA00023134"/>
    </source>
</evidence>
<dbReference type="GO" id="GO:0005525">
    <property type="term" value="F:GTP binding"/>
    <property type="evidence" value="ECO:0007669"/>
    <property type="project" value="UniProtKB-KW"/>
</dbReference>
<feature type="chain" id="PRO_5043994307" description="receptor protein-tyrosine kinase" evidence="29">
    <location>
        <begin position="17"/>
        <end position="1267"/>
    </location>
</feature>
<feature type="transmembrane region" description="Helical" evidence="28">
    <location>
        <begin position="748"/>
        <end position="768"/>
    </location>
</feature>
<feature type="binding site" evidence="26">
    <location>
        <position position="852"/>
    </location>
    <ligand>
        <name>ATP</name>
        <dbReference type="ChEBI" id="CHEBI:30616"/>
    </ligand>
</feature>
<dbReference type="Gene3D" id="3.30.200.20">
    <property type="entry name" value="Phosphorylase Kinase, domain 1"/>
    <property type="match status" value="1"/>
</dbReference>
<keyword evidence="19" id="KW-0675">Receptor</keyword>
<dbReference type="GO" id="GO:0005834">
    <property type="term" value="C:heterotrimeric G-protein complex"/>
    <property type="evidence" value="ECO:0000318"/>
    <property type="project" value="GO_Central"/>
</dbReference>
<evidence type="ECO:0000313" key="33">
    <source>
        <dbReference type="Proteomes" id="UP000005239"/>
    </source>
</evidence>
<name>A0A2A6CSC5_PRIPA</name>
<comment type="subcellular location">
    <subcellularLocation>
        <location evidence="1">Cell membrane</location>
        <topology evidence="1">Single-pass type I membrane protein</topology>
    </subcellularLocation>
</comment>
<dbReference type="Proteomes" id="UP000005239">
    <property type="component" value="Unassembled WGS sequence"/>
</dbReference>
<evidence type="ECO:0000256" key="29">
    <source>
        <dbReference type="SAM" id="SignalP"/>
    </source>
</evidence>
<dbReference type="PROSITE" id="PS00107">
    <property type="entry name" value="PROTEIN_KINASE_ATP"/>
    <property type="match status" value="1"/>
</dbReference>
<dbReference type="GO" id="GO:0046872">
    <property type="term" value="F:metal ion binding"/>
    <property type="evidence" value="ECO:0007669"/>
    <property type="project" value="UniProtKB-KW"/>
</dbReference>
<evidence type="ECO:0000256" key="6">
    <source>
        <dbReference type="ARBA" id="ARBA00022707"/>
    </source>
</evidence>
<evidence type="ECO:0000256" key="22">
    <source>
        <dbReference type="ARBA" id="ARBA00023288"/>
    </source>
</evidence>
<dbReference type="SUPFAM" id="SSF52540">
    <property type="entry name" value="P-loop containing nucleoside triphosphate hydrolases"/>
    <property type="match status" value="1"/>
</dbReference>
<evidence type="ECO:0000256" key="16">
    <source>
        <dbReference type="ARBA" id="ARBA00023137"/>
    </source>
</evidence>
<dbReference type="InterPro" id="IPR023415">
    <property type="entry name" value="LDLR_class-A_CS"/>
</dbReference>
<dbReference type="CDD" id="cd00066">
    <property type="entry name" value="G-alpha"/>
    <property type="match status" value="1"/>
</dbReference>
<dbReference type="Gene3D" id="4.10.400.10">
    <property type="entry name" value="Low-density Lipoprotein Receptor"/>
    <property type="match status" value="1"/>
</dbReference>
<evidence type="ECO:0000313" key="32">
    <source>
        <dbReference type="EnsemblMetazoa" id="PPA13968.1"/>
    </source>
</evidence>
<dbReference type="PANTHER" id="PTHR10218:SF210">
    <property type="entry name" value="GUANINE NUCLEOTIDE-BINDING PROTEIN ALPHA-13 SUBUNIT"/>
    <property type="match status" value="1"/>
</dbReference>
<dbReference type="InterPro" id="IPR055163">
    <property type="entry name" value="ALK/LTK-like_GRD"/>
</dbReference>
<evidence type="ECO:0000256" key="13">
    <source>
        <dbReference type="ARBA" id="ARBA00022989"/>
    </source>
</evidence>
<evidence type="ECO:0000256" key="12">
    <source>
        <dbReference type="ARBA" id="ARBA00022842"/>
    </source>
</evidence>
<feature type="binding site" evidence="23">
    <location>
        <begin position="1073"/>
        <end position="1074"/>
    </location>
    <ligand>
        <name>GTP</name>
        <dbReference type="ChEBI" id="CHEBI:37565"/>
    </ligand>
</feature>
<evidence type="ECO:0000259" key="30">
    <source>
        <dbReference type="Pfam" id="PF07714"/>
    </source>
</evidence>
<evidence type="ECO:0000256" key="23">
    <source>
        <dbReference type="PIRSR" id="PIRSR601019-1"/>
    </source>
</evidence>
<feature type="binding site" evidence="24">
    <location>
        <position position="1104"/>
    </location>
    <ligand>
        <name>Mg(2+)</name>
        <dbReference type="ChEBI" id="CHEBI:18420"/>
    </ligand>
</feature>
<keyword evidence="5 28" id="KW-0812">Transmembrane</keyword>
<dbReference type="SMART" id="SM00192">
    <property type="entry name" value="LDLa"/>
    <property type="match status" value="1"/>
</dbReference>
<feature type="signal peptide" evidence="29">
    <location>
        <begin position="1"/>
        <end position="16"/>
    </location>
</feature>
<dbReference type="PRINTS" id="PR00318">
    <property type="entry name" value="GPROTEINA"/>
</dbReference>
<keyword evidence="15 28" id="KW-0472">Membrane</keyword>
<evidence type="ECO:0000256" key="18">
    <source>
        <dbReference type="ARBA" id="ARBA00023157"/>
    </source>
</evidence>
<dbReference type="Pfam" id="PF12810">
    <property type="entry name" value="ALK_LTK_GRD"/>
    <property type="match status" value="1"/>
</dbReference>
<evidence type="ECO:0000256" key="24">
    <source>
        <dbReference type="PIRSR" id="PIRSR601019-2"/>
    </source>
</evidence>
<dbReference type="EnsemblMetazoa" id="PPA13968.1">
    <property type="protein sequence ID" value="PPA13968.1"/>
    <property type="gene ID" value="WBGene00103522"/>
</dbReference>
<reference evidence="33" key="1">
    <citation type="journal article" date="2008" name="Nat. Genet.">
        <title>The Pristionchus pacificus genome provides a unique perspective on nematode lifestyle and parasitism.</title>
        <authorList>
            <person name="Dieterich C."/>
            <person name="Clifton S.W."/>
            <person name="Schuster L.N."/>
            <person name="Chinwalla A."/>
            <person name="Delehaunty K."/>
            <person name="Dinkelacker I."/>
            <person name="Fulton L."/>
            <person name="Fulton R."/>
            <person name="Godfrey J."/>
            <person name="Minx P."/>
            <person name="Mitreva M."/>
            <person name="Roeseler W."/>
            <person name="Tian H."/>
            <person name="Witte H."/>
            <person name="Yang S.P."/>
            <person name="Wilson R.K."/>
            <person name="Sommer R.J."/>
        </authorList>
    </citation>
    <scope>NUCLEOTIDE SEQUENCE [LARGE SCALE GENOMIC DNA]</scope>
    <source>
        <strain evidence="33">PS312</strain>
    </source>
</reference>
<feature type="domain" description="ALK/LTK-like glycine-rich" evidence="31">
    <location>
        <begin position="530"/>
        <end position="730"/>
    </location>
</feature>
<evidence type="ECO:0000259" key="31">
    <source>
        <dbReference type="Pfam" id="PF12810"/>
    </source>
</evidence>
<evidence type="ECO:0000256" key="21">
    <source>
        <dbReference type="ARBA" id="ARBA00023224"/>
    </source>
</evidence>
<dbReference type="GO" id="GO:0001664">
    <property type="term" value="F:G protein-coupled receptor binding"/>
    <property type="evidence" value="ECO:0000318"/>
    <property type="project" value="GO_Central"/>
</dbReference>
<feature type="binding site" evidence="24">
    <location>
        <position position="972"/>
    </location>
    <ligand>
        <name>Mg(2+)</name>
        <dbReference type="ChEBI" id="CHEBI:18420"/>
    </ligand>
</feature>
<evidence type="ECO:0000256" key="2">
    <source>
        <dbReference type="ARBA" id="ARBA00011902"/>
    </source>
</evidence>
<dbReference type="InterPro" id="IPR002172">
    <property type="entry name" value="LDrepeatLR_classA_rpt"/>
</dbReference>
<evidence type="ECO:0000256" key="1">
    <source>
        <dbReference type="ARBA" id="ARBA00004251"/>
    </source>
</evidence>
<dbReference type="Gene3D" id="1.10.400.10">
    <property type="entry name" value="GI Alpha 1, domain 2-like"/>
    <property type="match status" value="1"/>
</dbReference>
<dbReference type="FunFam" id="3.40.50.300:FF:003800">
    <property type="entry name" value="Guanine nucleotide-binding protein G(k) subunit alpha"/>
    <property type="match status" value="1"/>
</dbReference>
<keyword evidence="11 26" id="KW-0067">ATP-binding</keyword>
<evidence type="ECO:0000256" key="3">
    <source>
        <dbReference type="ARBA" id="ARBA00022475"/>
    </source>
</evidence>
<dbReference type="InterPro" id="IPR017441">
    <property type="entry name" value="Protein_kinase_ATP_BS"/>
</dbReference>
<feature type="binding site" evidence="23">
    <location>
        <begin position="1192"/>
        <end position="1195"/>
    </location>
    <ligand>
        <name>GTP</name>
        <dbReference type="ChEBI" id="CHEBI:37565"/>
    </ligand>
</feature>
<keyword evidence="16" id="KW-0829">Tyrosine-protein kinase</keyword>
<gene>
    <name evidence="32" type="primary">WBGene00103522</name>
</gene>
<reference evidence="32" key="2">
    <citation type="submission" date="2022-06" db="UniProtKB">
        <authorList>
            <consortium name="EnsemblMetazoa"/>
        </authorList>
    </citation>
    <scope>IDENTIFICATION</scope>
    <source>
        <strain evidence="32">PS312</strain>
    </source>
</reference>
<keyword evidence="8 29" id="KW-0732">Signal</keyword>
<keyword evidence="10" id="KW-0418">Kinase</keyword>
<proteinExistence type="predicted"/>
<dbReference type="GO" id="GO:0031683">
    <property type="term" value="F:G-protein beta/gamma-subunit complex binding"/>
    <property type="evidence" value="ECO:0000318"/>
    <property type="project" value="GO_Central"/>
</dbReference>
<keyword evidence="12 24" id="KW-0460">Magnesium</keyword>
<dbReference type="InterPro" id="IPR027417">
    <property type="entry name" value="P-loop_NTPase"/>
</dbReference>
<dbReference type="InterPro" id="IPR001245">
    <property type="entry name" value="Ser-Thr/Tyr_kinase_cat_dom"/>
</dbReference>
<dbReference type="AlphaFoldDB" id="A0A2A6CSC5"/>
<dbReference type="GO" id="GO:0003924">
    <property type="term" value="F:GTPase activity"/>
    <property type="evidence" value="ECO:0000318"/>
    <property type="project" value="GO_Central"/>
</dbReference>
<dbReference type="PROSITE" id="PS50068">
    <property type="entry name" value="LDLRA_2"/>
    <property type="match status" value="1"/>
</dbReference>
<dbReference type="PROSITE" id="PS51882">
    <property type="entry name" value="G_ALPHA"/>
    <property type="match status" value="1"/>
</dbReference>
<keyword evidence="21" id="KW-0807">Transducer</keyword>
<dbReference type="GO" id="GO:0005737">
    <property type="term" value="C:cytoplasm"/>
    <property type="evidence" value="ECO:0000318"/>
    <property type="project" value="GO_Central"/>
</dbReference>
<evidence type="ECO:0000256" key="25">
    <source>
        <dbReference type="PROSITE-ProRule" id="PRU00124"/>
    </source>
</evidence>
<accession>A0A2A6CSC5</accession>
<dbReference type="InterPro" id="IPR011025">
    <property type="entry name" value="GproteinA_insert"/>
</dbReference>
<feature type="disulfide bond" evidence="25">
    <location>
        <begin position="362"/>
        <end position="377"/>
    </location>
</feature>
<dbReference type="InterPro" id="IPR011009">
    <property type="entry name" value="Kinase-like_dom_sf"/>
</dbReference>
<dbReference type="SUPFAM" id="SSF56112">
    <property type="entry name" value="Protein kinase-like (PK-like)"/>
    <property type="match status" value="1"/>
</dbReference>
<keyword evidence="4" id="KW-0808">Transferase</keyword>
<evidence type="ECO:0000256" key="7">
    <source>
        <dbReference type="ARBA" id="ARBA00022723"/>
    </source>
</evidence>
<dbReference type="Pfam" id="PF07714">
    <property type="entry name" value="PK_Tyr_Ser-Thr"/>
    <property type="match status" value="1"/>
</dbReference>
<keyword evidence="22" id="KW-0449">Lipoprotein</keyword>
<comment type="caution">
    <text evidence="25">Lacks conserved residue(s) required for the propagation of feature annotation.</text>
</comment>
<evidence type="ECO:0000256" key="8">
    <source>
        <dbReference type="ARBA" id="ARBA00022729"/>
    </source>
</evidence>
<keyword evidence="6" id="KW-0519">Myristate</keyword>
<dbReference type="InterPro" id="IPR036055">
    <property type="entry name" value="LDL_receptor-like_sf"/>
</dbReference>
<feature type="binding site" evidence="23">
    <location>
        <begin position="1123"/>
        <end position="1127"/>
    </location>
    <ligand>
        <name>GTP</name>
        <dbReference type="ChEBI" id="CHEBI:37565"/>
    </ligand>
</feature>
<keyword evidence="20" id="KW-0325">Glycoprotein</keyword>
<dbReference type="PANTHER" id="PTHR10218">
    <property type="entry name" value="GTP-BINDING PROTEIN ALPHA SUBUNIT"/>
    <property type="match status" value="1"/>
</dbReference>
<feature type="domain" description="Serine-threonine/tyrosine-protein kinase catalytic" evidence="30">
    <location>
        <begin position="822"/>
        <end position="878"/>
    </location>
</feature>
<dbReference type="GO" id="GO:0005524">
    <property type="term" value="F:ATP binding"/>
    <property type="evidence" value="ECO:0007669"/>
    <property type="project" value="UniProtKB-UniRule"/>
</dbReference>
<evidence type="ECO:0000256" key="17">
    <source>
        <dbReference type="ARBA" id="ARBA00023139"/>
    </source>
</evidence>
<dbReference type="SUPFAM" id="SSF47895">
    <property type="entry name" value="Transducin (alpha subunit), insertion domain"/>
    <property type="match status" value="1"/>
</dbReference>
<organism evidence="32 33">
    <name type="scientific">Pristionchus pacificus</name>
    <name type="common">Parasitic nematode worm</name>
    <dbReference type="NCBI Taxonomy" id="54126"/>
    <lineage>
        <taxon>Eukaryota</taxon>
        <taxon>Metazoa</taxon>
        <taxon>Ecdysozoa</taxon>
        <taxon>Nematoda</taxon>
        <taxon>Chromadorea</taxon>
        <taxon>Rhabditida</taxon>
        <taxon>Rhabditina</taxon>
        <taxon>Diplogasteromorpha</taxon>
        <taxon>Diplogasteroidea</taxon>
        <taxon>Neodiplogasteridae</taxon>
        <taxon>Pristionchus</taxon>
    </lineage>
</organism>
<feature type="binding site" evidence="23">
    <location>
        <begin position="968"/>
        <end position="973"/>
    </location>
    <ligand>
        <name>GTP</name>
        <dbReference type="ChEBI" id="CHEBI:37565"/>
    </ligand>
</feature>
<evidence type="ECO:0000256" key="15">
    <source>
        <dbReference type="ARBA" id="ARBA00023136"/>
    </source>
</evidence>
<evidence type="ECO:0000256" key="10">
    <source>
        <dbReference type="ARBA" id="ARBA00022777"/>
    </source>
</evidence>
<dbReference type="PROSITE" id="PS01209">
    <property type="entry name" value="LDLRA_1"/>
    <property type="match status" value="1"/>
</dbReference>